<comment type="caution">
    <text evidence="1">The sequence shown here is derived from an EMBL/GenBank/DDBJ whole genome shotgun (WGS) entry which is preliminary data.</text>
</comment>
<evidence type="ECO:0000313" key="1">
    <source>
        <dbReference type="EMBL" id="KAI4365174.1"/>
    </source>
</evidence>
<dbReference type="EMBL" id="CM042885">
    <property type="protein sequence ID" value="KAI4365174.1"/>
    <property type="molecule type" value="Genomic_DNA"/>
</dbReference>
<name>A0ACB9QF64_9MYRT</name>
<organism evidence="1 2">
    <name type="scientific">Melastoma candidum</name>
    <dbReference type="NCBI Taxonomy" id="119954"/>
    <lineage>
        <taxon>Eukaryota</taxon>
        <taxon>Viridiplantae</taxon>
        <taxon>Streptophyta</taxon>
        <taxon>Embryophyta</taxon>
        <taxon>Tracheophyta</taxon>
        <taxon>Spermatophyta</taxon>
        <taxon>Magnoliopsida</taxon>
        <taxon>eudicotyledons</taxon>
        <taxon>Gunneridae</taxon>
        <taxon>Pentapetalae</taxon>
        <taxon>rosids</taxon>
        <taxon>malvids</taxon>
        <taxon>Myrtales</taxon>
        <taxon>Melastomataceae</taxon>
        <taxon>Melastomatoideae</taxon>
        <taxon>Melastomateae</taxon>
        <taxon>Melastoma</taxon>
    </lineage>
</organism>
<gene>
    <name evidence="1" type="ORF">MLD38_021184</name>
</gene>
<protein>
    <submittedName>
        <fullName evidence="1">Uncharacterized protein</fullName>
    </submittedName>
</protein>
<keyword evidence="2" id="KW-1185">Reference proteome</keyword>
<sequence>MASKKEAEGIMLLSMYNDEEDDDDMEDATAVDDGGGEGREVMVVEDGDRMKGEEGRRPSEREENNRVFGEEEVEEDEFVGVNEGDRSARAVVVEVRRTAEKVAIVDYAHDEVAVSPGNEEEEIQGESIVVVHESQSVSGDFQDTFTEETIQVIFMPEPLVHWISFFHRHQLCCAPKRSRIK</sequence>
<evidence type="ECO:0000313" key="2">
    <source>
        <dbReference type="Proteomes" id="UP001057402"/>
    </source>
</evidence>
<accession>A0ACB9QF64</accession>
<dbReference type="Proteomes" id="UP001057402">
    <property type="component" value="Chromosome 6"/>
</dbReference>
<reference evidence="2" key="1">
    <citation type="journal article" date="2023" name="Front. Plant Sci.">
        <title>Chromosomal-level genome assembly of Melastoma candidum provides insights into trichome evolution.</title>
        <authorList>
            <person name="Zhong Y."/>
            <person name="Wu W."/>
            <person name="Sun C."/>
            <person name="Zou P."/>
            <person name="Liu Y."/>
            <person name="Dai S."/>
            <person name="Zhou R."/>
        </authorList>
    </citation>
    <scope>NUCLEOTIDE SEQUENCE [LARGE SCALE GENOMIC DNA]</scope>
</reference>
<proteinExistence type="predicted"/>